<organism evidence="1 2">
    <name type="scientific">Aquamicrobium terrae</name>
    <dbReference type="NCBI Taxonomy" id="1324945"/>
    <lineage>
        <taxon>Bacteria</taxon>
        <taxon>Pseudomonadati</taxon>
        <taxon>Pseudomonadota</taxon>
        <taxon>Alphaproteobacteria</taxon>
        <taxon>Hyphomicrobiales</taxon>
        <taxon>Phyllobacteriaceae</taxon>
        <taxon>Aquamicrobium</taxon>
    </lineage>
</organism>
<dbReference type="RefSeq" id="WP_354193754.1">
    <property type="nucleotide sequence ID" value="NZ_JBEPML010000004.1"/>
</dbReference>
<proteinExistence type="predicted"/>
<keyword evidence="2" id="KW-1185">Reference proteome</keyword>
<comment type="caution">
    <text evidence="1">The sequence shown here is derived from an EMBL/GenBank/DDBJ whole genome shotgun (WGS) entry which is preliminary data.</text>
</comment>
<evidence type="ECO:0000313" key="1">
    <source>
        <dbReference type="EMBL" id="MET3791430.1"/>
    </source>
</evidence>
<evidence type="ECO:0000313" key="2">
    <source>
        <dbReference type="Proteomes" id="UP001549076"/>
    </source>
</evidence>
<gene>
    <name evidence="1" type="ORF">ABID37_001638</name>
</gene>
<name>A0ABV2MX95_9HYPH</name>
<sequence>MKLGFLMIILTLVDNGQLSAAFVNTDTMEACEQRAAVVRGILEKGAYPIEEMVCRAAEVEFEPFVHGMEEPADRQAYLISFDDTKATVERVESCEAATVQAGQFCATSTQKIVIDGE</sequence>
<accession>A0ABV2MX95</accession>
<protein>
    <submittedName>
        <fullName evidence="1">Uncharacterized protein</fullName>
    </submittedName>
</protein>
<dbReference type="Proteomes" id="UP001549076">
    <property type="component" value="Unassembled WGS sequence"/>
</dbReference>
<dbReference type="EMBL" id="JBEPML010000004">
    <property type="protein sequence ID" value="MET3791430.1"/>
    <property type="molecule type" value="Genomic_DNA"/>
</dbReference>
<reference evidence="1 2" key="1">
    <citation type="submission" date="2024-06" db="EMBL/GenBank/DDBJ databases">
        <title>Genomic Encyclopedia of Type Strains, Phase IV (KMG-IV): sequencing the most valuable type-strain genomes for metagenomic binning, comparative biology and taxonomic classification.</title>
        <authorList>
            <person name="Goeker M."/>
        </authorList>
    </citation>
    <scope>NUCLEOTIDE SEQUENCE [LARGE SCALE GENOMIC DNA]</scope>
    <source>
        <strain evidence="1 2">DSM 27865</strain>
    </source>
</reference>